<keyword evidence="6" id="KW-1185">Reference proteome</keyword>
<protein>
    <submittedName>
        <fullName evidence="5">BamA/TamA family outer membrane protein</fullName>
    </submittedName>
</protein>
<accession>A0ABY8L435</accession>
<feature type="signal peptide" evidence="3">
    <location>
        <begin position="1"/>
        <end position="18"/>
    </location>
</feature>
<dbReference type="Pfam" id="PF01103">
    <property type="entry name" value="Omp85"/>
    <property type="match status" value="1"/>
</dbReference>
<comment type="subcellular location">
    <subcellularLocation>
        <location evidence="1">Membrane</location>
    </subcellularLocation>
</comment>
<keyword evidence="3" id="KW-0732">Signal</keyword>
<dbReference type="EMBL" id="CP122539">
    <property type="protein sequence ID" value="WGH75123.1"/>
    <property type="molecule type" value="Genomic_DNA"/>
</dbReference>
<dbReference type="Gene3D" id="2.40.160.50">
    <property type="entry name" value="membrane protein fhac: a member of the omp85/tpsb transporter family"/>
    <property type="match status" value="1"/>
</dbReference>
<keyword evidence="2" id="KW-0472">Membrane</keyword>
<reference evidence="5 6" key="1">
    <citation type="submission" date="2023-04" db="EMBL/GenBank/DDBJ databases">
        <title>Tenacibaculum tangerinum sp. nov., isolated from sea tidal flat of South Korea.</title>
        <authorList>
            <person name="Lee S.H."/>
            <person name="Kim J.-J."/>
        </authorList>
    </citation>
    <scope>NUCLEOTIDE SEQUENCE [LARGE SCALE GENOMIC DNA]</scope>
    <source>
        <strain evidence="5 6">GRR-S3-23</strain>
    </source>
</reference>
<proteinExistence type="predicted"/>
<evidence type="ECO:0000256" key="1">
    <source>
        <dbReference type="ARBA" id="ARBA00004370"/>
    </source>
</evidence>
<sequence length="404" mass="46274">MKKLIILCLVFFPFVLFGQEEENETKVKKKDKIIWLPVLASNPANGFMYGVAPALNWKIGDSEKTSYSSLLGSLIWTTKSQFLFTLKGNVYFPENKSFIMQDVRYFKTSQPTFGLGTGPNSSQLADDGFQYVDENYTKGIEVGQMMSFNFLRIHESYFRRLGQKGFYGGIGYHLDIHSKIDDKLLDLEAETPVVTSHYEYSTKYGFNPEKYTLSGLSANLMYDTRDNTVNPEEGRYGFVSLKFNPEWLGSDQASSSLWTEYRDYITLNKERRRNLLALWVYGNFELGGNLPYLDLPSLGWDQYGRSGRAYPQGRFRGQSLVYTEAEWRFPLQKDKERWGGVLFFNINSATNRDLGIDMFDYINTGVGAGLRFMISEKSRTNVCVDYAIGNYGAHGFYLGINEAF</sequence>
<evidence type="ECO:0000256" key="2">
    <source>
        <dbReference type="ARBA" id="ARBA00023136"/>
    </source>
</evidence>
<feature type="chain" id="PRO_5045111879" evidence="3">
    <location>
        <begin position="19"/>
        <end position="404"/>
    </location>
</feature>
<dbReference type="InterPro" id="IPR000184">
    <property type="entry name" value="Bac_surfAg_D15"/>
</dbReference>
<evidence type="ECO:0000313" key="5">
    <source>
        <dbReference type="EMBL" id="WGH75123.1"/>
    </source>
</evidence>
<gene>
    <name evidence="5" type="ORF">P8625_13760</name>
</gene>
<evidence type="ECO:0000256" key="3">
    <source>
        <dbReference type="SAM" id="SignalP"/>
    </source>
</evidence>
<dbReference type="RefSeq" id="WP_279651013.1">
    <property type="nucleotide sequence ID" value="NZ_CP122539.1"/>
</dbReference>
<feature type="domain" description="Bacterial surface antigen (D15)" evidence="4">
    <location>
        <begin position="207"/>
        <end position="404"/>
    </location>
</feature>
<evidence type="ECO:0000313" key="6">
    <source>
        <dbReference type="Proteomes" id="UP001232001"/>
    </source>
</evidence>
<dbReference type="Proteomes" id="UP001232001">
    <property type="component" value="Chromosome"/>
</dbReference>
<evidence type="ECO:0000259" key="4">
    <source>
        <dbReference type="Pfam" id="PF01103"/>
    </source>
</evidence>
<organism evidence="5 6">
    <name type="scientific">Tenacibaculum tangerinum</name>
    <dbReference type="NCBI Taxonomy" id="3038772"/>
    <lineage>
        <taxon>Bacteria</taxon>
        <taxon>Pseudomonadati</taxon>
        <taxon>Bacteroidota</taxon>
        <taxon>Flavobacteriia</taxon>
        <taxon>Flavobacteriales</taxon>
        <taxon>Flavobacteriaceae</taxon>
        <taxon>Tenacibaculum</taxon>
    </lineage>
</organism>
<name>A0ABY8L435_9FLAO</name>